<gene>
    <name evidence="2" type="ORF">CTI12_AA198780</name>
</gene>
<dbReference type="STRING" id="35608.A0A2U1MEE0"/>
<reference evidence="2 3" key="1">
    <citation type="journal article" date="2018" name="Mol. Plant">
        <title>The genome of Artemisia annua provides insight into the evolution of Asteraceae family and artemisinin biosynthesis.</title>
        <authorList>
            <person name="Shen Q."/>
            <person name="Zhang L."/>
            <person name="Liao Z."/>
            <person name="Wang S."/>
            <person name="Yan T."/>
            <person name="Shi P."/>
            <person name="Liu M."/>
            <person name="Fu X."/>
            <person name="Pan Q."/>
            <person name="Wang Y."/>
            <person name="Lv Z."/>
            <person name="Lu X."/>
            <person name="Zhang F."/>
            <person name="Jiang W."/>
            <person name="Ma Y."/>
            <person name="Chen M."/>
            <person name="Hao X."/>
            <person name="Li L."/>
            <person name="Tang Y."/>
            <person name="Lv G."/>
            <person name="Zhou Y."/>
            <person name="Sun X."/>
            <person name="Brodelius P.E."/>
            <person name="Rose J.K.C."/>
            <person name="Tang K."/>
        </authorList>
    </citation>
    <scope>NUCLEOTIDE SEQUENCE [LARGE SCALE GENOMIC DNA]</scope>
    <source>
        <strain evidence="3">cv. Huhao1</strain>
        <tissue evidence="2">Leaf</tissue>
    </source>
</reference>
<sequence length="102" mass="11547">MDDVSEDSYSNADRKSEKPFETESAYAHSEDESAKSPAGSPTTQKIFESPTKEDSFNHFGKSFDADTERYQLDSVYGLIFHCLNTTKRVPIKYLLHKSSLSK</sequence>
<evidence type="ECO:0000313" key="2">
    <source>
        <dbReference type="EMBL" id="PWA59576.1"/>
    </source>
</evidence>
<name>A0A2U1MEE0_ARTAN</name>
<dbReference type="EMBL" id="PKPP01005587">
    <property type="protein sequence ID" value="PWA59576.1"/>
    <property type="molecule type" value="Genomic_DNA"/>
</dbReference>
<keyword evidence="3" id="KW-1185">Reference proteome</keyword>
<protein>
    <submittedName>
        <fullName evidence="2">Calcium-binding EF hand family protein</fullName>
    </submittedName>
</protein>
<proteinExistence type="predicted"/>
<dbReference type="OrthoDB" id="10499778at2759"/>
<feature type="compositionally biased region" description="Basic and acidic residues" evidence="1">
    <location>
        <begin position="12"/>
        <end position="21"/>
    </location>
</feature>
<evidence type="ECO:0000313" key="3">
    <source>
        <dbReference type="Proteomes" id="UP000245207"/>
    </source>
</evidence>
<evidence type="ECO:0000256" key="1">
    <source>
        <dbReference type="SAM" id="MobiDB-lite"/>
    </source>
</evidence>
<organism evidence="2 3">
    <name type="scientific">Artemisia annua</name>
    <name type="common">Sweet wormwood</name>
    <dbReference type="NCBI Taxonomy" id="35608"/>
    <lineage>
        <taxon>Eukaryota</taxon>
        <taxon>Viridiplantae</taxon>
        <taxon>Streptophyta</taxon>
        <taxon>Embryophyta</taxon>
        <taxon>Tracheophyta</taxon>
        <taxon>Spermatophyta</taxon>
        <taxon>Magnoliopsida</taxon>
        <taxon>eudicotyledons</taxon>
        <taxon>Gunneridae</taxon>
        <taxon>Pentapetalae</taxon>
        <taxon>asterids</taxon>
        <taxon>campanulids</taxon>
        <taxon>Asterales</taxon>
        <taxon>Asteraceae</taxon>
        <taxon>Asteroideae</taxon>
        <taxon>Anthemideae</taxon>
        <taxon>Artemisiinae</taxon>
        <taxon>Artemisia</taxon>
    </lineage>
</organism>
<comment type="caution">
    <text evidence="2">The sequence shown here is derived from an EMBL/GenBank/DDBJ whole genome shotgun (WGS) entry which is preliminary data.</text>
</comment>
<accession>A0A2U1MEE0</accession>
<dbReference type="AlphaFoldDB" id="A0A2U1MEE0"/>
<dbReference type="Proteomes" id="UP000245207">
    <property type="component" value="Unassembled WGS sequence"/>
</dbReference>
<feature type="region of interest" description="Disordered" evidence="1">
    <location>
        <begin position="1"/>
        <end position="53"/>
    </location>
</feature>